<sequence length="290" mass="32098">MKKALLVISFGTSYPQALQKNIAASEQALANAFPDRDFFRAFTSSMIINKLSQRDGIDIAHPREALAALKRAGYRDVLIQSLHIINGDEYEKIVREVAHCRHQFERIEVGVPLLSDCDDYQRLIDAIEYQSPPLAADERLVLMGHGTTHHAFSAYACLDHMMQTHQRPFIVGAVESYPGIETVISRLQQAQVRKVYLMPLMLVAGDHAIHDMASDDPDSWKVLIEQAGITAEPIVQGLGENPLIRQLFIDHLTAVSSSDMASQQAGAASQTSQTIQPSVMTSMHVKEPVA</sequence>
<feature type="binding site" evidence="4">
    <location>
        <position position="145"/>
    </location>
    <ligand>
        <name>Co(2+)</name>
        <dbReference type="ChEBI" id="CHEBI:48828"/>
    </ligand>
</feature>
<comment type="function">
    <text evidence="1">Cobalt chelatase responsible for the insertion of cobalt during anaerobic cobalamin biosynthesis. Can catalyze the insertion of Co(2+) into either sirohydrochlorin or precorrin-2.</text>
</comment>
<dbReference type="GO" id="GO:0046872">
    <property type="term" value="F:metal ion binding"/>
    <property type="evidence" value="ECO:0007669"/>
    <property type="project" value="UniProtKB-KW"/>
</dbReference>
<comment type="similarity">
    <text evidence="1">Belongs to the CbiK family.</text>
</comment>
<keyword evidence="7" id="KW-1185">Reference proteome</keyword>
<dbReference type="NCBIfam" id="NF047852">
    <property type="entry name" value="SiroCoChCbiK"/>
    <property type="match status" value="1"/>
</dbReference>
<keyword evidence="4" id="KW-0170">Cobalt</keyword>
<dbReference type="GO" id="GO:0016852">
    <property type="term" value="F:sirohydrochlorin cobaltochelatase activity"/>
    <property type="evidence" value="ECO:0007669"/>
    <property type="project" value="UniProtKB-UniRule"/>
</dbReference>
<evidence type="ECO:0000256" key="2">
    <source>
        <dbReference type="PIRSR" id="PIRSR033579-1"/>
    </source>
</evidence>
<dbReference type="Proteomes" id="UP000188276">
    <property type="component" value="Unassembled WGS sequence"/>
</dbReference>
<dbReference type="CDD" id="cd03413">
    <property type="entry name" value="CbiK_C"/>
    <property type="match status" value="1"/>
</dbReference>
<proteinExistence type="inferred from homology"/>
<feature type="compositionally biased region" description="Low complexity" evidence="5">
    <location>
        <begin position="263"/>
        <end position="273"/>
    </location>
</feature>
<dbReference type="AlphaFoldDB" id="A0A1R4LS39"/>
<evidence type="ECO:0000313" key="6">
    <source>
        <dbReference type="EMBL" id="SJN59127.1"/>
    </source>
</evidence>
<keyword evidence="1 6" id="KW-0456">Lyase</keyword>
<organism evidence="6 7">
    <name type="scientific">Vibrio ruber (strain DSM 16370 / JCM 11486 / BCRC 17186 / CECT 7878 / LMG 23124 / VR1)</name>
    <dbReference type="NCBI Taxonomy" id="1123498"/>
    <lineage>
        <taxon>Bacteria</taxon>
        <taxon>Pseudomonadati</taxon>
        <taxon>Pseudomonadota</taxon>
        <taxon>Gammaproteobacteria</taxon>
        <taxon>Vibrionales</taxon>
        <taxon>Vibrionaceae</taxon>
        <taxon>Vibrio</taxon>
    </lineage>
</organism>
<gene>
    <name evidence="6" type="primary">cbiK</name>
    <name evidence="6" type="ORF">VR7878_03241</name>
</gene>
<keyword evidence="1 4" id="KW-0479">Metal-binding</keyword>
<feature type="binding site" evidence="3">
    <location>
        <position position="10"/>
    </location>
    <ligand>
        <name>Co(2+)</name>
        <dbReference type="ChEBI" id="CHEBI:48828"/>
    </ligand>
</feature>
<dbReference type="EMBL" id="FULE01000046">
    <property type="protein sequence ID" value="SJN59127.1"/>
    <property type="molecule type" value="Genomic_DNA"/>
</dbReference>
<feature type="binding site" evidence="3">
    <location>
        <position position="207"/>
    </location>
    <ligand>
        <name>Co(2+)</name>
        <dbReference type="ChEBI" id="CHEBI:48828"/>
    </ligand>
</feature>
<evidence type="ECO:0000256" key="3">
    <source>
        <dbReference type="PIRSR" id="PIRSR033579-2"/>
    </source>
</evidence>
<feature type="binding site" evidence="3">
    <location>
        <begin position="202"/>
        <end position="203"/>
    </location>
    <ligand>
        <name>substrate</name>
    </ligand>
</feature>
<feature type="binding site" evidence="4">
    <location>
        <position position="175"/>
    </location>
    <ligand>
        <name>Co(2+)</name>
        <dbReference type="ChEBI" id="CHEBI:48828"/>
    </ligand>
</feature>
<dbReference type="Gene3D" id="3.40.50.1400">
    <property type="match status" value="2"/>
</dbReference>
<name>A0A1R4LS39_VIBR1</name>
<dbReference type="CDD" id="cd03412">
    <property type="entry name" value="CbiK_N"/>
    <property type="match status" value="1"/>
</dbReference>
<evidence type="ECO:0000256" key="5">
    <source>
        <dbReference type="SAM" id="MobiDB-lite"/>
    </source>
</evidence>
<dbReference type="InterPro" id="IPR010388">
    <property type="entry name" value="Anaerobic_Co-chelatase"/>
</dbReference>
<dbReference type="Pfam" id="PF06180">
    <property type="entry name" value="CbiK"/>
    <property type="match status" value="1"/>
</dbReference>
<dbReference type="STRING" id="1123498.VR7878_03241"/>
<dbReference type="RefSeq" id="WP_077337130.1">
    <property type="nucleotide sequence ID" value="NZ_FULE01000046.1"/>
</dbReference>
<feature type="region of interest" description="Disordered" evidence="5">
    <location>
        <begin position="263"/>
        <end position="290"/>
    </location>
</feature>
<evidence type="ECO:0000313" key="7">
    <source>
        <dbReference type="Proteomes" id="UP000188276"/>
    </source>
</evidence>
<dbReference type="PIRSF" id="PIRSF033579">
    <property type="entry name" value="Anaer_Co_chel"/>
    <property type="match status" value="1"/>
</dbReference>
<dbReference type="GO" id="GO:0019251">
    <property type="term" value="P:anaerobic cobalamin biosynthetic process"/>
    <property type="evidence" value="ECO:0007669"/>
    <property type="project" value="UniProtKB-UniRule"/>
</dbReference>
<feature type="active site" description="Proton acceptor" evidence="2">
    <location>
        <position position="145"/>
    </location>
</feature>
<dbReference type="SUPFAM" id="SSF53800">
    <property type="entry name" value="Chelatase"/>
    <property type="match status" value="1"/>
</dbReference>
<dbReference type="EC" id="4.99.1.3" evidence="1"/>
<protein>
    <recommendedName>
        <fullName evidence="1">Sirohydrochlorin cobaltochelatase</fullName>
        <ecNumber evidence="1">4.99.1.3</ecNumber>
    </recommendedName>
</protein>
<evidence type="ECO:0000256" key="1">
    <source>
        <dbReference type="PIRNR" id="PIRNR033579"/>
    </source>
</evidence>
<evidence type="ECO:0000256" key="4">
    <source>
        <dbReference type="PIRSR" id="PIRSR033579-3"/>
    </source>
</evidence>
<reference evidence="7" key="1">
    <citation type="submission" date="2017-02" db="EMBL/GenBank/DDBJ databases">
        <authorList>
            <person name="Rodrigo-Torres L."/>
            <person name="Arahal R.D."/>
            <person name="Lucena T."/>
        </authorList>
    </citation>
    <scope>NUCLEOTIDE SEQUENCE [LARGE SCALE GENOMIC DNA]</scope>
    <source>
        <strain evidence="7">CECT 7878</strain>
    </source>
</reference>
<comment type="catalytic activity">
    <reaction evidence="1">
        <text>Co-sirohydrochlorin + 2 H(+) = sirohydrochlorin + Co(2+)</text>
        <dbReference type="Rhea" id="RHEA:15893"/>
        <dbReference type="ChEBI" id="CHEBI:15378"/>
        <dbReference type="ChEBI" id="CHEBI:48828"/>
        <dbReference type="ChEBI" id="CHEBI:58351"/>
        <dbReference type="ChEBI" id="CHEBI:60049"/>
        <dbReference type="EC" id="4.99.1.3"/>
    </reaction>
</comment>
<dbReference type="OrthoDB" id="9770331at2"/>
<feature type="binding site" evidence="3">
    <location>
        <begin position="85"/>
        <end position="92"/>
    </location>
    <ligand>
        <name>substrate</name>
    </ligand>
</feature>
<accession>A0A1R4LS39</accession>